<evidence type="ECO:0000256" key="10">
    <source>
        <dbReference type="ARBA" id="ARBA00023136"/>
    </source>
</evidence>
<keyword evidence="12" id="KW-0863">Zinc-finger</keyword>
<dbReference type="EC" id="2.3.2.27" evidence="3"/>
<reference evidence="16" key="2">
    <citation type="submission" date="2025-08" db="UniProtKB">
        <authorList>
            <consortium name="RefSeq"/>
        </authorList>
    </citation>
    <scope>IDENTIFICATION</scope>
    <source>
        <tissue evidence="16">Leaf</tissue>
    </source>
</reference>
<evidence type="ECO:0000256" key="4">
    <source>
        <dbReference type="ARBA" id="ARBA00022679"/>
    </source>
</evidence>
<dbReference type="GeneID" id="125316066"/>
<accession>A0ABM3HR04</accession>
<evidence type="ECO:0000256" key="9">
    <source>
        <dbReference type="ARBA" id="ARBA00022989"/>
    </source>
</evidence>
<dbReference type="Gene3D" id="3.30.40.10">
    <property type="entry name" value="Zinc/RING finger domain, C3HC4 (zinc finger)"/>
    <property type="match status" value="1"/>
</dbReference>
<evidence type="ECO:0000256" key="8">
    <source>
        <dbReference type="ARBA" id="ARBA00022833"/>
    </source>
</evidence>
<dbReference type="RefSeq" id="XP_048139037.1">
    <property type="nucleotide sequence ID" value="XM_048283080.1"/>
</dbReference>
<evidence type="ECO:0000259" key="14">
    <source>
        <dbReference type="PROSITE" id="PS50089"/>
    </source>
</evidence>
<feature type="transmembrane region" description="Helical" evidence="13">
    <location>
        <begin position="51"/>
        <end position="73"/>
    </location>
</feature>
<keyword evidence="8" id="KW-0862">Zinc</keyword>
<gene>
    <name evidence="16" type="primary">LOC125316066</name>
</gene>
<keyword evidence="5 13" id="KW-0812">Transmembrane</keyword>
<evidence type="ECO:0000256" key="13">
    <source>
        <dbReference type="SAM" id="Phobius"/>
    </source>
</evidence>
<keyword evidence="9 13" id="KW-1133">Transmembrane helix</keyword>
<feature type="domain" description="RING-type" evidence="14">
    <location>
        <begin position="117"/>
        <end position="158"/>
    </location>
</feature>
<comment type="catalytic activity">
    <reaction evidence="1">
        <text>S-ubiquitinyl-[E2 ubiquitin-conjugating enzyme]-L-cysteine + [acceptor protein]-L-lysine = [E2 ubiquitin-conjugating enzyme]-L-cysteine + N(6)-ubiquitinyl-[acceptor protein]-L-lysine.</text>
        <dbReference type="EC" id="2.3.2.27"/>
    </reaction>
</comment>
<feature type="transmembrane region" description="Helical" evidence="13">
    <location>
        <begin position="5"/>
        <end position="31"/>
    </location>
</feature>
<dbReference type="Pfam" id="PF13639">
    <property type="entry name" value="zf-RING_2"/>
    <property type="match status" value="1"/>
</dbReference>
<dbReference type="InterPro" id="IPR001841">
    <property type="entry name" value="Znf_RING"/>
</dbReference>
<keyword evidence="10 13" id="KW-0472">Membrane</keyword>
<dbReference type="PROSITE" id="PS50089">
    <property type="entry name" value="ZF_RING_2"/>
    <property type="match status" value="1"/>
</dbReference>
<evidence type="ECO:0000256" key="11">
    <source>
        <dbReference type="ARBA" id="ARBA00024209"/>
    </source>
</evidence>
<evidence type="ECO:0000256" key="1">
    <source>
        <dbReference type="ARBA" id="ARBA00000900"/>
    </source>
</evidence>
<proteinExistence type="inferred from homology"/>
<evidence type="ECO:0000256" key="2">
    <source>
        <dbReference type="ARBA" id="ARBA00004167"/>
    </source>
</evidence>
<comment type="subcellular location">
    <subcellularLocation>
        <location evidence="2">Membrane</location>
        <topology evidence="2">Single-pass membrane protein</topology>
    </subcellularLocation>
</comment>
<evidence type="ECO:0000256" key="6">
    <source>
        <dbReference type="ARBA" id="ARBA00022723"/>
    </source>
</evidence>
<organism evidence="15 16">
    <name type="scientific">Rhodamnia argentea</name>
    <dbReference type="NCBI Taxonomy" id="178133"/>
    <lineage>
        <taxon>Eukaryota</taxon>
        <taxon>Viridiplantae</taxon>
        <taxon>Streptophyta</taxon>
        <taxon>Embryophyta</taxon>
        <taxon>Tracheophyta</taxon>
        <taxon>Spermatophyta</taxon>
        <taxon>Magnoliopsida</taxon>
        <taxon>eudicotyledons</taxon>
        <taxon>Gunneridae</taxon>
        <taxon>Pentapetalae</taxon>
        <taxon>rosids</taxon>
        <taxon>malvids</taxon>
        <taxon>Myrtales</taxon>
        <taxon>Myrtaceae</taxon>
        <taxon>Myrtoideae</taxon>
        <taxon>Myrteae</taxon>
        <taxon>Australasian group</taxon>
        <taxon>Rhodamnia</taxon>
    </lineage>
</organism>
<keyword evidence="4" id="KW-0808">Transferase</keyword>
<dbReference type="InterPro" id="IPR044602">
    <property type="entry name" value="ATL10/ATL72-79-like"/>
</dbReference>
<reference evidence="15" key="1">
    <citation type="submission" date="2025-05" db="UniProtKB">
        <authorList>
            <consortium name="RefSeq"/>
        </authorList>
    </citation>
    <scope>NUCLEOTIDE SEQUENCE [LARGE SCALE GENOMIC DNA]</scope>
</reference>
<comment type="similarity">
    <text evidence="11">Belongs to the RING-type zinc finger family. ATL subfamily.</text>
</comment>
<name>A0ABM3HR04_9MYRT</name>
<dbReference type="InterPro" id="IPR013083">
    <property type="entry name" value="Znf_RING/FYVE/PHD"/>
</dbReference>
<evidence type="ECO:0000256" key="3">
    <source>
        <dbReference type="ARBA" id="ARBA00012483"/>
    </source>
</evidence>
<keyword evidence="15" id="KW-1185">Reference proteome</keyword>
<dbReference type="Proteomes" id="UP000827889">
    <property type="component" value="Chromosome 1"/>
</dbReference>
<keyword evidence="7" id="KW-0833">Ubl conjugation pathway</keyword>
<protein>
    <recommendedName>
        <fullName evidence="3">RING-type E3 ubiquitin transferase</fullName>
        <ecNumber evidence="3">2.3.2.27</ecNumber>
    </recommendedName>
</protein>
<dbReference type="PANTHER" id="PTHR46905:SF7">
    <property type="entry name" value="RING-H2 FINGER PROTEIN ATL78"/>
    <property type="match status" value="1"/>
</dbReference>
<evidence type="ECO:0000313" key="15">
    <source>
        <dbReference type="Proteomes" id="UP000827889"/>
    </source>
</evidence>
<evidence type="ECO:0000256" key="5">
    <source>
        <dbReference type="ARBA" id="ARBA00022692"/>
    </source>
</evidence>
<evidence type="ECO:0000256" key="7">
    <source>
        <dbReference type="ARBA" id="ARBA00022786"/>
    </source>
</evidence>
<sequence length="165" mass="18438">MNPDVLLFCCAIAAALICTLLAIGSLKLFLWLDDRAEGRGRLARIGVDVSASVYILSACLMMLLTAYIMDSFADIPGNKRYRRREEEEMKKKVRDLFESFPSASYTGQGIGSQHGDCAICLGEFIEGEPCWVLPSCKHTFHSSCFDRWLMIHLYCPTCLSSLLPV</sequence>
<dbReference type="PANTHER" id="PTHR46905">
    <property type="entry name" value="RING-H2 FINGER PROTEIN ATL78"/>
    <property type="match status" value="1"/>
</dbReference>
<keyword evidence="6" id="KW-0479">Metal-binding</keyword>
<evidence type="ECO:0000256" key="12">
    <source>
        <dbReference type="PROSITE-ProRule" id="PRU00175"/>
    </source>
</evidence>
<evidence type="ECO:0000313" key="16">
    <source>
        <dbReference type="RefSeq" id="XP_048139037.1"/>
    </source>
</evidence>
<dbReference type="SUPFAM" id="SSF57850">
    <property type="entry name" value="RING/U-box"/>
    <property type="match status" value="1"/>
</dbReference>
<dbReference type="SMART" id="SM00184">
    <property type="entry name" value="RING"/>
    <property type="match status" value="1"/>
</dbReference>